<protein>
    <recommendedName>
        <fullName evidence="4">Protein giant-lens</fullName>
    </recommendedName>
</protein>
<sequence length="359" mass="40642">MRISVEDLSTTPTTCYSRQPSTATLATTATTTTTTNNDTMTKSKRALVKNKTVERAKPSSQHIMKTKHLCRLSTVPKRAHLRCYLPQSSRSVLFCALVFLSVFISDSLVFAVHVDESTNHIYPVSKHSYKSFHSKDNINKHHSNGPHHAKHKSPLKVFFASGESEDDLPVCSPNSVCNKIDIYGSPWVEKQCRCPSGMSSCSMSTHSRDGRTIVDRTRLLKTCEPVRHFKRCKFFKDITSTVITYPDNSTQQIMHCKCPKNSVSYLIKRHAYQTDQGTGFQYSFACSPQTKIRCQRKEPCQLFSVRKDVTRPEAEEVTTNALCQCSHRKKCPKHHLDVGVIPGKIYSEDSLRTYSAYCM</sequence>
<dbReference type="OMA" id="SCSMSTH"/>
<evidence type="ECO:0000256" key="1">
    <source>
        <dbReference type="SAM" id="Phobius"/>
    </source>
</evidence>
<keyword evidence="1" id="KW-1133">Transmembrane helix</keyword>
<proteinExistence type="predicted"/>
<comment type="caution">
    <text evidence="2">The sequence shown here is derived from an EMBL/GenBank/DDBJ whole genome shotgun (WGS) entry which is preliminary data.</text>
</comment>
<name>A0A553NQ28_TIGCA</name>
<gene>
    <name evidence="2" type="ORF">TCAL_09070</name>
</gene>
<keyword evidence="1" id="KW-0812">Transmembrane</keyword>
<feature type="transmembrane region" description="Helical" evidence="1">
    <location>
        <begin position="92"/>
        <end position="114"/>
    </location>
</feature>
<dbReference type="OrthoDB" id="8177523at2759"/>
<dbReference type="Pfam" id="PF11581">
    <property type="entry name" value="Argos"/>
    <property type="match status" value="1"/>
</dbReference>
<dbReference type="InterPro" id="IPR021633">
    <property type="entry name" value="Argos"/>
</dbReference>
<keyword evidence="3" id="KW-1185">Reference proteome</keyword>
<evidence type="ECO:0000313" key="2">
    <source>
        <dbReference type="EMBL" id="TRY67548.1"/>
    </source>
</evidence>
<dbReference type="Gene3D" id="2.20.20.160">
    <property type="match status" value="2"/>
</dbReference>
<dbReference type="STRING" id="6832.A0A553NQ28"/>
<keyword evidence="1" id="KW-0472">Membrane</keyword>
<dbReference type="Proteomes" id="UP000318571">
    <property type="component" value="Chromosome 4"/>
</dbReference>
<evidence type="ECO:0008006" key="4">
    <source>
        <dbReference type="Google" id="ProtNLM"/>
    </source>
</evidence>
<evidence type="ECO:0000313" key="3">
    <source>
        <dbReference type="Proteomes" id="UP000318571"/>
    </source>
</evidence>
<dbReference type="Gene3D" id="2.20.20.150">
    <property type="match status" value="1"/>
</dbReference>
<dbReference type="AlphaFoldDB" id="A0A553NQ28"/>
<accession>A0A553NQ28</accession>
<organism evidence="2 3">
    <name type="scientific">Tigriopus californicus</name>
    <name type="common">Marine copepod</name>
    <dbReference type="NCBI Taxonomy" id="6832"/>
    <lineage>
        <taxon>Eukaryota</taxon>
        <taxon>Metazoa</taxon>
        <taxon>Ecdysozoa</taxon>
        <taxon>Arthropoda</taxon>
        <taxon>Crustacea</taxon>
        <taxon>Multicrustacea</taxon>
        <taxon>Hexanauplia</taxon>
        <taxon>Copepoda</taxon>
        <taxon>Harpacticoida</taxon>
        <taxon>Harpacticidae</taxon>
        <taxon>Tigriopus</taxon>
    </lineage>
</organism>
<dbReference type="EMBL" id="VCGU01000011">
    <property type="protein sequence ID" value="TRY67548.1"/>
    <property type="molecule type" value="Genomic_DNA"/>
</dbReference>
<reference evidence="2 3" key="1">
    <citation type="journal article" date="2018" name="Nat. Ecol. Evol.">
        <title>Genomic signatures of mitonuclear coevolution across populations of Tigriopus californicus.</title>
        <authorList>
            <person name="Barreto F.S."/>
            <person name="Watson E.T."/>
            <person name="Lima T.G."/>
            <person name="Willett C.S."/>
            <person name="Edmands S."/>
            <person name="Li W."/>
            <person name="Burton R.S."/>
        </authorList>
    </citation>
    <scope>NUCLEOTIDE SEQUENCE [LARGE SCALE GENOMIC DNA]</scope>
    <source>
        <strain evidence="2 3">San Diego</strain>
    </source>
</reference>